<evidence type="ECO:0000256" key="14">
    <source>
        <dbReference type="SAM" id="Phobius"/>
    </source>
</evidence>
<evidence type="ECO:0000256" key="3">
    <source>
        <dbReference type="ARBA" id="ARBA00022475"/>
    </source>
</evidence>
<keyword evidence="11 14" id="KW-0472">Membrane</keyword>
<keyword evidence="9" id="KW-0067">ATP-binding</keyword>
<dbReference type="InterPro" id="IPR001315">
    <property type="entry name" value="CARD"/>
</dbReference>
<dbReference type="GO" id="GO:0045087">
    <property type="term" value="P:innate immune response"/>
    <property type="evidence" value="ECO:0007669"/>
    <property type="project" value="UniProtKB-KW"/>
</dbReference>
<evidence type="ECO:0000256" key="8">
    <source>
        <dbReference type="ARBA" id="ARBA00022741"/>
    </source>
</evidence>
<keyword evidence="18" id="KW-1185">Reference proteome</keyword>
<keyword evidence="4" id="KW-0963">Cytoplasm</keyword>
<dbReference type="InterPro" id="IPR007111">
    <property type="entry name" value="NACHT_NTPase"/>
</dbReference>
<feature type="transmembrane region" description="Helical" evidence="14">
    <location>
        <begin position="667"/>
        <end position="685"/>
    </location>
</feature>
<keyword evidence="12" id="KW-0564">Palmitate</keyword>
<dbReference type="InterPro" id="IPR027417">
    <property type="entry name" value="P-loop_NTPase"/>
</dbReference>
<organism evidence="17 18">
    <name type="scientific">Maylandia zebra</name>
    <name type="common">zebra mbuna</name>
    <dbReference type="NCBI Taxonomy" id="106582"/>
    <lineage>
        <taxon>Eukaryota</taxon>
        <taxon>Metazoa</taxon>
        <taxon>Chordata</taxon>
        <taxon>Craniata</taxon>
        <taxon>Vertebrata</taxon>
        <taxon>Euteleostomi</taxon>
        <taxon>Actinopterygii</taxon>
        <taxon>Neopterygii</taxon>
        <taxon>Teleostei</taxon>
        <taxon>Neoteleostei</taxon>
        <taxon>Acanthomorphata</taxon>
        <taxon>Ovalentaria</taxon>
        <taxon>Cichlomorphae</taxon>
        <taxon>Cichliformes</taxon>
        <taxon>Cichlidae</taxon>
        <taxon>African cichlids</taxon>
        <taxon>Pseudocrenilabrinae</taxon>
        <taxon>Haplochromini</taxon>
        <taxon>Maylandia</taxon>
        <taxon>Maylandia zebra complex</taxon>
    </lineage>
</organism>
<reference evidence="17" key="1">
    <citation type="submission" date="2025-08" db="UniProtKB">
        <authorList>
            <consortium name="Ensembl"/>
        </authorList>
    </citation>
    <scope>IDENTIFICATION</scope>
</reference>
<dbReference type="SUPFAM" id="SSF47986">
    <property type="entry name" value="DEATH domain"/>
    <property type="match status" value="1"/>
</dbReference>
<feature type="domain" description="CARD" evidence="15">
    <location>
        <begin position="1"/>
        <end position="68"/>
    </location>
</feature>
<dbReference type="Pfam" id="PF17779">
    <property type="entry name" value="WHD_NOD2"/>
    <property type="match status" value="1"/>
</dbReference>
<keyword evidence="5" id="KW-0399">Innate immunity</keyword>
<accession>A0A3P9B862</accession>
<comment type="subcellular location">
    <subcellularLocation>
        <location evidence="1">Cell membrane</location>
    </subcellularLocation>
    <subcellularLocation>
        <location evidence="2">Cytoplasm</location>
    </subcellularLocation>
</comment>
<dbReference type="Pfam" id="PF17776">
    <property type="entry name" value="NLRC4_HD2"/>
    <property type="match status" value="1"/>
</dbReference>
<sequence length="688" mass="76225">GEILNHMRNLDVLSSAEEAKVKEAGRLQDQVNMLTTIVTAKDSQASDVLQGFIESSDSQVAQLIINHGKRLLLSVLCNSLKWSWGVSSSGNELNISSRTLLLVDGLSDLQQKEHDLMQVGVTRGEKRNHLRQLGLAKLVSLTVGVAGIGKTTWVRHFVRQWCQGIICTDINFVLPFTFAELNLLDKLSAERLVKMAFPHISDPSLVLNSSCRTLLILDGLDEFRCKLNFSDAASCSDPKKEVPIDDLVTNIIRGNLLPDIAVWVTSRPRVASLIPGGLVDRVTEIPGFSPKDIEIFLNHHFSEKDFARKIWSHLESNKILMVMCYIPCICWIVADTLLYIMQNEAQESLPRTCTELYANFCSMKAELGEPRGREPVKTEQLHGSNRKLLGNLGRLAFYGLLKHKYVFSEQDLKNYGIELLLTQSSLGSGVLVREESTINTTFRFTHLTLQEFLAATFYHVSSKRAIFDLFSESSMSWPKIGFQNHFRSAFQHSQQAEDGHLDVFVRFLTGLLCSAAIKPLAGLLALGKDDGNNKAWAAGFLQGLLVSGGAVVSLRAVNLAYCLQELQHTEMLRSVEEDLRLSSLAGKLTRPHCVVLGYLLHVSPECSEQTNLTASLNASTVKCLLPQLLYCSSLTHLFVTRLHLILFTTTPEPGSHTDNSGFLSPNVSGVFVFLSAAFVVISLGIKGR</sequence>
<dbReference type="InterPro" id="IPR041075">
    <property type="entry name" value="NOD1/2_WH"/>
</dbReference>
<evidence type="ECO:0000256" key="12">
    <source>
        <dbReference type="ARBA" id="ARBA00023139"/>
    </source>
</evidence>
<protein>
    <submittedName>
        <fullName evidence="17">NLR family CARD domain containing 3</fullName>
    </submittedName>
</protein>
<keyword evidence="6" id="KW-0433">Leucine-rich repeat</keyword>
<evidence type="ECO:0000256" key="7">
    <source>
        <dbReference type="ARBA" id="ARBA00022737"/>
    </source>
</evidence>
<feature type="transmembrane region" description="Helical" evidence="14">
    <location>
        <begin position="628"/>
        <end position="647"/>
    </location>
</feature>
<name>A0A3P9B862_9CICH</name>
<dbReference type="Gene3D" id="3.40.50.300">
    <property type="entry name" value="P-loop containing nucleotide triphosphate hydrolases"/>
    <property type="match status" value="1"/>
</dbReference>
<dbReference type="Ensembl" id="ENSMZET00005006337.1">
    <property type="protein sequence ID" value="ENSMZEP00005006055.1"/>
    <property type="gene ID" value="ENSMZEG00005004681.1"/>
</dbReference>
<feature type="domain" description="NACHT" evidence="16">
    <location>
        <begin position="138"/>
        <end position="268"/>
    </location>
</feature>
<dbReference type="Proteomes" id="UP000265160">
    <property type="component" value="Unplaced"/>
</dbReference>
<keyword evidence="14" id="KW-0812">Transmembrane</keyword>
<reference evidence="17" key="2">
    <citation type="submission" date="2025-09" db="UniProtKB">
        <authorList>
            <consortium name="Ensembl"/>
        </authorList>
    </citation>
    <scope>IDENTIFICATION</scope>
</reference>
<keyword evidence="14" id="KW-1133">Transmembrane helix</keyword>
<evidence type="ECO:0000256" key="9">
    <source>
        <dbReference type="ARBA" id="ARBA00022840"/>
    </source>
</evidence>
<dbReference type="PANTHER" id="PTHR24106">
    <property type="entry name" value="NACHT, LRR AND CARD DOMAINS-CONTAINING"/>
    <property type="match status" value="1"/>
</dbReference>
<dbReference type="InterPro" id="IPR011029">
    <property type="entry name" value="DEATH-like_dom_sf"/>
</dbReference>
<evidence type="ECO:0000256" key="4">
    <source>
        <dbReference type="ARBA" id="ARBA00022490"/>
    </source>
</evidence>
<evidence type="ECO:0000256" key="1">
    <source>
        <dbReference type="ARBA" id="ARBA00004236"/>
    </source>
</evidence>
<evidence type="ECO:0000256" key="6">
    <source>
        <dbReference type="ARBA" id="ARBA00022614"/>
    </source>
</evidence>
<dbReference type="GO" id="GO:0042981">
    <property type="term" value="P:regulation of apoptotic process"/>
    <property type="evidence" value="ECO:0007669"/>
    <property type="project" value="InterPro"/>
</dbReference>
<dbReference type="AlphaFoldDB" id="A0A3P9B862"/>
<dbReference type="Pfam" id="PF00619">
    <property type="entry name" value="CARD"/>
    <property type="match status" value="1"/>
</dbReference>
<evidence type="ECO:0000259" key="16">
    <source>
        <dbReference type="PROSITE" id="PS50837"/>
    </source>
</evidence>
<dbReference type="GO" id="GO:0005886">
    <property type="term" value="C:plasma membrane"/>
    <property type="evidence" value="ECO:0007669"/>
    <property type="project" value="UniProtKB-SubCell"/>
</dbReference>
<feature type="transmembrane region" description="Helical" evidence="14">
    <location>
        <begin position="319"/>
        <end position="341"/>
    </location>
</feature>
<keyword evidence="7" id="KW-0677">Repeat</keyword>
<keyword evidence="8" id="KW-0547">Nucleotide-binding</keyword>
<dbReference type="GeneTree" id="ENSGT00940000159861"/>
<dbReference type="Pfam" id="PF05729">
    <property type="entry name" value="NACHT"/>
    <property type="match status" value="1"/>
</dbReference>
<dbReference type="GO" id="GO:0005737">
    <property type="term" value="C:cytoplasm"/>
    <property type="evidence" value="ECO:0007669"/>
    <property type="project" value="UniProtKB-SubCell"/>
</dbReference>
<evidence type="ECO:0000313" key="18">
    <source>
        <dbReference type="Proteomes" id="UP000265160"/>
    </source>
</evidence>
<evidence type="ECO:0000256" key="5">
    <source>
        <dbReference type="ARBA" id="ARBA00022588"/>
    </source>
</evidence>
<evidence type="ECO:0000259" key="15">
    <source>
        <dbReference type="PROSITE" id="PS50209"/>
    </source>
</evidence>
<keyword evidence="13" id="KW-0449">Lipoprotein</keyword>
<evidence type="ECO:0000256" key="11">
    <source>
        <dbReference type="ARBA" id="ARBA00023136"/>
    </source>
</evidence>
<feature type="transmembrane region" description="Helical" evidence="14">
    <location>
        <begin position="539"/>
        <end position="563"/>
    </location>
</feature>
<feature type="transmembrane region" description="Helical" evidence="14">
    <location>
        <begin position="503"/>
        <end position="527"/>
    </location>
</feature>
<dbReference type="GO" id="GO:0005524">
    <property type="term" value="F:ATP binding"/>
    <property type="evidence" value="ECO:0007669"/>
    <property type="project" value="UniProtKB-KW"/>
</dbReference>
<dbReference type="PROSITE" id="PS50209">
    <property type="entry name" value="CARD"/>
    <property type="match status" value="1"/>
</dbReference>
<evidence type="ECO:0000313" key="17">
    <source>
        <dbReference type="Ensembl" id="ENSMZEP00005006055.1"/>
    </source>
</evidence>
<keyword evidence="10" id="KW-0391">Immunity</keyword>
<proteinExistence type="predicted"/>
<dbReference type="PROSITE" id="PS50837">
    <property type="entry name" value="NACHT"/>
    <property type="match status" value="1"/>
</dbReference>
<keyword evidence="3" id="KW-1003">Cell membrane</keyword>
<dbReference type="InterPro" id="IPR041267">
    <property type="entry name" value="NLRP_HD2"/>
</dbReference>
<evidence type="ECO:0000256" key="2">
    <source>
        <dbReference type="ARBA" id="ARBA00004496"/>
    </source>
</evidence>
<dbReference type="SUPFAM" id="SSF52540">
    <property type="entry name" value="P-loop containing nucleoside triphosphate hydrolases"/>
    <property type="match status" value="1"/>
</dbReference>
<evidence type="ECO:0000256" key="10">
    <source>
        <dbReference type="ARBA" id="ARBA00022859"/>
    </source>
</evidence>
<evidence type="ECO:0000256" key="13">
    <source>
        <dbReference type="ARBA" id="ARBA00023288"/>
    </source>
</evidence>
<dbReference type="InterPro" id="IPR051261">
    <property type="entry name" value="NLR"/>
</dbReference>